<proteinExistence type="predicted"/>
<feature type="domain" description="RRM" evidence="5">
    <location>
        <begin position="9"/>
        <end position="85"/>
    </location>
</feature>
<feature type="compositionally biased region" description="Pro residues" evidence="4">
    <location>
        <begin position="387"/>
        <end position="396"/>
    </location>
</feature>
<dbReference type="FunFam" id="1.10.1900.10:FF:000012">
    <property type="entry name" value="Uncharacterized protein"/>
    <property type="match status" value="1"/>
</dbReference>
<evidence type="ECO:0000256" key="3">
    <source>
        <dbReference type="PROSITE-ProRule" id="PRU00176"/>
    </source>
</evidence>
<dbReference type="Pfam" id="PF00658">
    <property type="entry name" value="MLLE"/>
    <property type="match status" value="1"/>
</dbReference>
<evidence type="ECO:0008006" key="9">
    <source>
        <dbReference type="Google" id="ProtNLM"/>
    </source>
</evidence>
<evidence type="ECO:0000313" key="7">
    <source>
        <dbReference type="EMBL" id="CAD8208976.1"/>
    </source>
</evidence>
<dbReference type="GO" id="GO:0000785">
    <property type="term" value="C:chromatin"/>
    <property type="evidence" value="ECO:0007669"/>
    <property type="project" value="TreeGrafter"/>
</dbReference>
<name>A0A8S1Y4A1_PAROT</name>
<feature type="compositionally biased region" description="Low complexity" evidence="4">
    <location>
        <begin position="360"/>
        <end position="386"/>
    </location>
</feature>
<gene>
    <name evidence="7" type="ORF">POCTA_138.1.T1450165</name>
</gene>
<dbReference type="PROSITE" id="PS50102">
    <property type="entry name" value="RRM"/>
    <property type="match status" value="3"/>
</dbReference>
<dbReference type="CDD" id="cd00590">
    <property type="entry name" value="RRM_SF"/>
    <property type="match status" value="3"/>
</dbReference>
<dbReference type="OrthoDB" id="5970at2759"/>
<evidence type="ECO:0000256" key="2">
    <source>
        <dbReference type="ARBA" id="ARBA00023242"/>
    </source>
</evidence>
<dbReference type="FunFam" id="3.30.70.330:FF:001755">
    <property type="match status" value="1"/>
</dbReference>
<dbReference type="Proteomes" id="UP000683925">
    <property type="component" value="Unassembled WGS sequence"/>
</dbReference>
<evidence type="ECO:0000256" key="4">
    <source>
        <dbReference type="SAM" id="MobiDB-lite"/>
    </source>
</evidence>
<reference evidence="7" key="1">
    <citation type="submission" date="2021-01" db="EMBL/GenBank/DDBJ databases">
        <authorList>
            <consortium name="Genoscope - CEA"/>
            <person name="William W."/>
        </authorList>
    </citation>
    <scope>NUCLEOTIDE SEQUENCE</scope>
</reference>
<dbReference type="GO" id="GO:0003723">
    <property type="term" value="F:RNA binding"/>
    <property type="evidence" value="ECO:0007669"/>
    <property type="project" value="UniProtKB-UniRule"/>
</dbReference>
<dbReference type="PROSITE" id="PS51309">
    <property type="entry name" value="PABC"/>
    <property type="match status" value="1"/>
</dbReference>
<feature type="domain" description="PABC" evidence="6">
    <location>
        <begin position="438"/>
        <end position="518"/>
    </location>
</feature>
<dbReference type="PANTHER" id="PTHR48033:SF10">
    <property type="entry name" value="RNA-BINDING PROTEIN SQUID"/>
    <property type="match status" value="1"/>
</dbReference>
<dbReference type="PANTHER" id="PTHR48033">
    <property type="entry name" value="RNA-BINDING (RRM/RBD/RNP MOTIFS) FAMILY PROTEIN"/>
    <property type="match status" value="1"/>
</dbReference>
<evidence type="ECO:0000259" key="6">
    <source>
        <dbReference type="PROSITE" id="PS51309"/>
    </source>
</evidence>
<dbReference type="SMART" id="SM00360">
    <property type="entry name" value="RRM"/>
    <property type="match status" value="4"/>
</dbReference>
<dbReference type="InterPro" id="IPR002004">
    <property type="entry name" value="PABP_HYD_C"/>
</dbReference>
<keyword evidence="2" id="KW-0539">Nucleus</keyword>
<evidence type="ECO:0000259" key="5">
    <source>
        <dbReference type="PROSITE" id="PS50102"/>
    </source>
</evidence>
<dbReference type="GO" id="GO:0005654">
    <property type="term" value="C:nucleoplasm"/>
    <property type="evidence" value="ECO:0007669"/>
    <property type="project" value="TreeGrafter"/>
</dbReference>
<dbReference type="InterPro" id="IPR000504">
    <property type="entry name" value="RRM_dom"/>
</dbReference>
<sequence>MIQSTLHDRCVYVTQYKSETTLEQLKQAFSEFGKIEQLQQNAKSNGVFIVFDSHDAVKRATSKTVTIEGKNLDVNEYLDMDKLDEEANIFIDGLSPTTTQLQLKEKLQKYGKILNIKVQMSDKAGVAYIQFEQRKSAEQCLADQANLGLHITRAIKKGKQQQIKRDQLFISNIKSQQPLDQIKPLLDNYFSEYGKIESIQVNVNPKNQTYFAFVRFENSEDAYKAVKASKTFQNQTITIQWAVNSNDNIEANLYTKNLKPTVTEQQLREAYESIIVLDDIQLLPPNKSNKLTAYIYLKSAEDGKKVIDLAVKTKKIFDLYDKLTVQISPMLSPAEIIQFKKTQQKPAFQPYPQPIPFPYQQPFQGYPNYQNPPYGAYPQQQPQYPTGYPPQQPPYQPVGFTQQQGNYNPHRPKRNQYPNQQSNQYHNQQRPHQPRMPDLQFLQTLQAQGNEKKITAIVGAILFPLVNQQVEQKLAPQVTGILLDFENYGLEDQFKMLQDATYLNEQINQAVDLIRKSY</sequence>
<dbReference type="Pfam" id="PF00076">
    <property type="entry name" value="RRM_1"/>
    <property type="match status" value="3"/>
</dbReference>
<keyword evidence="8" id="KW-1185">Reference proteome</keyword>
<accession>A0A8S1Y4A1</accession>
<feature type="domain" description="RRM" evidence="5">
    <location>
        <begin position="87"/>
        <end position="168"/>
    </location>
</feature>
<comment type="caution">
    <text evidence="7">The sequence shown here is derived from an EMBL/GenBank/DDBJ whole genome shotgun (WGS) entry which is preliminary data.</text>
</comment>
<evidence type="ECO:0000313" key="8">
    <source>
        <dbReference type="Proteomes" id="UP000683925"/>
    </source>
</evidence>
<dbReference type="OMA" id="ITIQWAV"/>
<dbReference type="EMBL" id="CAJJDP010000147">
    <property type="protein sequence ID" value="CAD8208976.1"/>
    <property type="molecule type" value="Genomic_DNA"/>
</dbReference>
<dbReference type="FunFam" id="3.30.70.330:FF:001964">
    <property type="match status" value="1"/>
</dbReference>
<feature type="region of interest" description="Disordered" evidence="4">
    <location>
        <begin position="359"/>
        <end position="434"/>
    </location>
</feature>
<comment type="subcellular location">
    <subcellularLocation>
        <location evidence="1">Nucleus</location>
    </subcellularLocation>
</comment>
<dbReference type="FunFam" id="3.30.70.330:FF:001288">
    <property type="entry name" value="Protein CBG15138"/>
    <property type="match status" value="1"/>
</dbReference>
<organism evidence="7 8">
    <name type="scientific">Paramecium octaurelia</name>
    <dbReference type="NCBI Taxonomy" id="43137"/>
    <lineage>
        <taxon>Eukaryota</taxon>
        <taxon>Sar</taxon>
        <taxon>Alveolata</taxon>
        <taxon>Ciliophora</taxon>
        <taxon>Intramacronucleata</taxon>
        <taxon>Oligohymenophorea</taxon>
        <taxon>Peniculida</taxon>
        <taxon>Parameciidae</taxon>
        <taxon>Paramecium</taxon>
    </lineage>
</organism>
<feature type="compositionally biased region" description="Polar residues" evidence="4">
    <location>
        <begin position="416"/>
        <end position="431"/>
    </location>
</feature>
<feature type="domain" description="RRM" evidence="5">
    <location>
        <begin position="166"/>
        <end position="244"/>
    </location>
</feature>
<keyword evidence="3" id="KW-0694">RNA-binding</keyword>
<protein>
    <recommendedName>
        <fullName evidence="9">Polyadenylate-binding protein</fullName>
    </recommendedName>
</protein>
<dbReference type="AlphaFoldDB" id="A0A8S1Y4A1"/>
<dbReference type="SMART" id="SM00517">
    <property type="entry name" value="PolyA"/>
    <property type="match status" value="1"/>
</dbReference>
<dbReference type="GO" id="GO:0010468">
    <property type="term" value="P:regulation of gene expression"/>
    <property type="evidence" value="ECO:0007669"/>
    <property type="project" value="TreeGrafter"/>
</dbReference>
<evidence type="ECO:0000256" key="1">
    <source>
        <dbReference type="ARBA" id="ARBA00004123"/>
    </source>
</evidence>